<evidence type="ECO:0000313" key="1">
    <source>
        <dbReference type="EMBL" id="MFD1935553.1"/>
    </source>
</evidence>
<reference evidence="2" key="1">
    <citation type="journal article" date="2019" name="Int. J. Syst. Evol. Microbiol.">
        <title>The Global Catalogue of Microorganisms (GCM) 10K type strain sequencing project: providing services to taxonomists for standard genome sequencing and annotation.</title>
        <authorList>
            <consortium name="The Broad Institute Genomics Platform"/>
            <consortium name="The Broad Institute Genome Sequencing Center for Infectious Disease"/>
            <person name="Wu L."/>
            <person name="Ma J."/>
        </authorList>
    </citation>
    <scope>NUCLEOTIDE SEQUENCE [LARGE SCALE GENOMIC DNA]</scope>
    <source>
        <strain evidence="2">ICMP 6774ER</strain>
    </source>
</reference>
<accession>A0ABW4T0R9</accession>
<organism evidence="1 2">
    <name type="scientific">Nonomuraea mangrovi</name>
    <dbReference type="NCBI Taxonomy" id="2316207"/>
    <lineage>
        <taxon>Bacteria</taxon>
        <taxon>Bacillati</taxon>
        <taxon>Actinomycetota</taxon>
        <taxon>Actinomycetes</taxon>
        <taxon>Streptosporangiales</taxon>
        <taxon>Streptosporangiaceae</taxon>
        <taxon>Nonomuraea</taxon>
    </lineage>
</organism>
<protein>
    <submittedName>
        <fullName evidence="1">Uncharacterized protein</fullName>
    </submittedName>
</protein>
<sequence>MRTRIAAKCPERLTQADRALLPGFPGSGDPEGIVDLHGAWTAQRFGQPGDLCSVIRVELDR</sequence>
<dbReference type="EMBL" id="JBHUFV010000043">
    <property type="protein sequence ID" value="MFD1935553.1"/>
    <property type="molecule type" value="Genomic_DNA"/>
</dbReference>
<gene>
    <name evidence="1" type="ORF">ACFSKW_29195</name>
</gene>
<name>A0ABW4T0R9_9ACTN</name>
<dbReference type="RefSeq" id="WP_379575668.1">
    <property type="nucleotide sequence ID" value="NZ_JBHUFV010000043.1"/>
</dbReference>
<dbReference type="Proteomes" id="UP001597368">
    <property type="component" value="Unassembled WGS sequence"/>
</dbReference>
<evidence type="ECO:0000313" key="2">
    <source>
        <dbReference type="Proteomes" id="UP001597368"/>
    </source>
</evidence>
<proteinExistence type="predicted"/>
<comment type="caution">
    <text evidence="1">The sequence shown here is derived from an EMBL/GenBank/DDBJ whole genome shotgun (WGS) entry which is preliminary data.</text>
</comment>
<keyword evidence="2" id="KW-1185">Reference proteome</keyword>